<feature type="region of interest" description="Disordered" evidence="12">
    <location>
        <begin position="188"/>
        <end position="234"/>
    </location>
</feature>
<evidence type="ECO:0000256" key="3">
    <source>
        <dbReference type="ARBA" id="ARBA00009471"/>
    </source>
</evidence>
<reference evidence="13" key="1">
    <citation type="submission" date="2023-03" db="EMBL/GenBank/DDBJ databases">
        <title>Complete genome of Cladonia borealis.</title>
        <authorList>
            <person name="Park H."/>
        </authorList>
    </citation>
    <scope>NUCLEOTIDE SEQUENCE</scope>
    <source>
        <strain evidence="13">ANT050790</strain>
    </source>
</reference>
<evidence type="ECO:0000313" key="14">
    <source>
        <dbReference type="Proteomes" id="UP001166286"/>
    </source>
</evidence>
<dbReference type="GO" id="GO:0051301">
    <property type="term" value="P:cell division"/>
    <property type="evidence" value="ECO:0007669"/>
    <property type="project" value="UniProtKB-KW"/>
</dbReference>
<evidence type="ECO:0000256" key="9">
    <source>
        <dbReference type="ARBA" id="ARBA00023067"/>
    </source>
</evidence>
<evidence type="ECO:0000256" key="5">
    <source>
        <dbReference type="ARBA" id="ARBA00022454"/>
    </source>
</evidence>
<keyword evidence="8 11" id="KW-0498">Mitosis</keyword>
<keyword evidence="14" id="KW-1185">Reference proteome</keyword>
<organism evidence="13 14">
    <name type="scientific">Cladonia borealis</name>
    <dbReference type="NCBI Taxonomy" id="184061"/>
    <lineage>
        <taxon>Eukaryota</taxon>
        <taxon>Fungi</taxon>
        <taxon>Dikarya</taxon>
        <taxon>Ascomycota</taxon>
        <taxon>Pezizomycotina</taxon>
        <taxon>Lecanoromycetes</taxon>
        <taxon>OSLEUM clade</taxon>
        <taxon>Lecanoromycetidae</taxon>
        <taxon>Lecanorales</taxon>
        <taxon>Lecanorineae</taxon>
        <taxon>Cladoniaceae</taxon>
        <taxon>Cladonia</taxon>
    </lineage>
</organism>
<dbReference type="GO" id="GO:0005737">
    <property type="term" value="C:cytoplasm"/>
    <property type="evidence" value="ECO:0007669"/>
    <property type="project" value="UniProtKB-SubCell"/>
</dbReference>
<evidence type="ECO:0000256" key="7">
    <source>
        <dbReference type="ARBA" id="ARBA00022618"/>
    </source>
</evidence>
<comment type="function">
    <text evidence="11">Regulatory subunit of the condensin complex, a complex required for conversion of interphase chromatin into mitotic-like condense chromosomes.</text>
</comment>
<dbReference type="PIRSF" id="PIRSF017126">
    <property type="entry name" value="Condensin_H"/>
    <property type="match status" value="1"/>
</dbReference>
<dbReference type="PANTHER" id="PTHR13108">
    <property type="entry name" value="CONDENSIN COMPLEX SUBUNIT 2"/>
    <property type="match status" value="1"/>
</dbReference>
<dbReference type="GO" id="GO:0007076">
    <property type="term" value="P:mitotic chromosome condensation"/>
    <property type="evidence" value="ECO:0007669"/>
    <property type="project" value="InterPro"/>
</dbReference>
<evidence type="ECO:0000256" key="11">
    <source>
        <dbReference type="PIRNR" id="PIRNR017126"/>
    </source>
</evidence>
<evidence type="ECO:0000256" key="2">
    <source>
        <dbReference type="ARBA" id="ARBA00004496"/>
    </source>
</evidence>
<comment type="subcellular location">
    <subcellularLocation>
        <location evidence="1">Chromosome</location>
    </subcellularLocation>
    <subcellularLocation>
        <location evidence="2">Cytoplasm</location>
    </subcellularLocation>
</comment>
<evidence type="ECO:0000256" key="1">
    <source>
        <dbReference type="ARBA" id="ARBA00004286"/>
    </source>
</evidence>
<accession>A0AA39RAX5</accession>
<dbReference type="Proteomes" id="UP001166286">
    <property type="component" value="Unassembled WGS sequence"/>
</dbReference>
<keyword evidence="6" id="KW-0963">Cytoplasm</keyword>
<feature type="region of interest" description="Disordered" evidence="12">
    <location>
        <begin position="288"/>
        <end position="334"/>
    </location>
</feature>
<dbReference type="AlphaFoldDB" id="A0AA39RAX5"/>
<dbReference type="EMBL" id="JAFEKC020000002">
    <property type="protein sequence ID" value="KAK0516743.1"/>
    <property type="molecule type" value="Genomic_DNA"/>
</dbReference>
<evidence type="ECO:0000256" key="12">
    <source>
        <dbReference type="SAM" id="MobiDB-lite"/>
    </source>
</evidence>
<keyword evidence="10 11" id="KW-0131">Cell cycle</keyword>
<dbReference type="GO" id="GO:0003682">
    <property type="term" value="F:chromatin binding"/>
    <property type="evidence" value="ECO:0007669"/>
    <property type="project" value="TreeGrafter"/>
</dbReference>
<evidence type="ECO:0000313" key="13">
    <source>
        <dbReference type="EMBL" id="KAK0516743.1"/>
    </source>
</evidence>
<keyword evidence="9 11" id="KW-0226">DNA condensation</keyword>
<dbReference type="GO" id="GO:0000796">
    <property type="term" value="C:condensin complex"/>
    <property type="evidence" value="ECO:0007669"/>
    <property type="project" value="InterPro"/>
</dbReference>
<keyword evidence="7 11" id="KW-0132">Cell division</keyword>
<evidence type="ECO:0000256" key="8">
    <source>
        <dbReference type="ARBA" id="ARBA00022776"/>
    </source>
</evidence>
<dbReference type="InterPro" id="IPR022816">
    <property type="entry name" value="Condensin_barren_su2"/>
</dbReference>
<evidence type="ECO:0000256" key="4">
    <source>
        <dbReference type="ARBA" id="ARBA00016065"/>
    </source>
</evidence>
<gene>
    <name evidence="13" type="ORF">JMJ35_001346</name>
</gene>
<protein>
    <recommendedName>
        <fullName evidence="4 11">Condensin complex subunit 2</fullName>
    </recommendedName>
</protein>
<sequence length="834" mass="91187">MPRVANPPRANNVSATTPRKQAHQSPLKIPLNDDRQEKAVRLQSRQALHDLQMNSLRAAASPMRKLNNYNRAASDSPKTPRNHAAKGKENAEDGGLAVVATSSMTPMKRVPILANFEEWMKMATDNKINAANSWNFALIDYFHDMSLLKEGDGVNFQKASCTLDGCVKIYTSRVDSVATETGKLLSGLADSGSKKGKKGEEEGEGEGSEAEEGGEDEDGTRKKRKRKTQRSSEATLAPSFASLQLKKFELEFSVDPLFKKVAADFDEGGAKGLLLNHLAIDSNGRIVFDSSDDAEDTNGEGDSIRRKSGATLEDGGKEERVDPEEQDQGTVVQSQTKEIDIASLGAKFFPDLAKLDEQDICPSLKNFDLGDPAGSLDIPFLKAPEDWRQETNSPVKGGLGDQTGIFLDGDNVAGFEDDDGVLGGFDIGGDAGFGEGGDVWAKNAAIEPQMHIRDVGFEEGGVGESEGEGMGVGEFDPASNQYAVSLHHKTEGGHEDILSYFDNALQKNWAGPEHWRIRRIKDINKASAPAPSRRKEKEPFEIDFASPLDPALAEMIYTPATSNAAISLPKAQWKSKTRNLLPDDKHFNSRQLLRLFLKPEARLGSRKVGFGSRRQVMRQEEVPENELDEAFWARKDNDANQAMPDGEAQRGNYDANFFQDDGLGFPNGPPDDEEEFADAREVLSPGLEVEAGGESQGAAGGSQEGAFGTQLVTQSRRLRPEYVQYARVAKKVDVRRLKEEMWRGIGFEDNIPPQAPATADAPVKNEDAPLKFTSVMNNLQQIYPKQAMDDISTSYCFICLLHLANEKGLTINNEPGLEELTIKRDPTAVIVEGG</sequence>
<dbReference type="Pfam" id="PF05786">
    <property type="entry name" value="Cnd2"/>
    <property type="match status" value="1"/>
</dbReference>
<feature type="region of interest" description="Disordered" evidence="12">
    <location>
        <begin position="69"/>
        <end position="94"/>
    </location>
</feature>
<proteinExistence type="inferred from homology"/>
<name>A0AA39RAX5_9LECA</name>
<feature type="compositionally biased region" description="Acidic residues" evidence="12">
    <location>
        <begin position="201"/>
        <end position="218"/>
    </location>
</feature>
<feature type="compositionally biased region" description="Polar residues" evidence="12">
    <location>
        <begin position="9"/>
        <end position="19"/>
    </location>
</feature>
<keyword evidence="5" id="KW-0158">Chromosome</keyword>
<feature type="compositionally biased region" description="Polar residues" evidence="12">
    <location>
        <begin position="69"/>
        <end position="79"/>
    </location>
</feature>
<feature type="compositionally biased region" description="Acidic residues" evidence="12">
    <location>
        <begin position="290"/>
        <end position="299"/>
    </location>
</feature>
<evidence type="ECO:0000256" key="6">
    <source>
        <dbReference type="ARBA" id="ARBA00022490"/>
    </source>
</evidence>
<dbReference type="PANTHER" id="PTHR13108:SF9">
    <property type="entry name" value="CONDENSIN COMPLEX SUBUNIT 2"/>
    <property type="match status" value="1"/>
</dbReference>
<feature type="region of interest" description="Disordered" evidence="12">
    <location>
        <begin position="1"/>
        <end position="34"/>
    </location>
</feature>
<comment type="caution">
    <text evidence="13">The sequence shown here is derived from an EMBL/GenBank/DDBJ whole genome shotgun (WGS) entry which is preliminary data.</text>
</comment>
<comment type="similarity">
    <text evidence="3 11">Belongs to the CND2 (condensin subunit 2) family.</text>
</comment>
<evidence type="ECO:0000256" key="10">
    <source>
        <dbReference type="ARBA" id="ARBA00023306"/>
    </source>
</evidence>